<keyword evidence="5" id="KW-0812">Transmembrane</keyword>
<accession>A0A090MMU7</accession>
<dbReference type="Gene3D" id="1.10.760.10">
    <property type="entry name" value="Cytochrome c-like domain"/>
    <property type="match status" value="2"/>
</dbReference>
<keyword evidence="5" id="KW-1133">Transmembrane helix</keyword>
<evidence type="ECO:0000313" key="7">
    <source>
        <dbReference type="EMBL" id="CEG06989.1"/>
    </source>
</evidence>
<dbReference type="GO" id="GO:0020037">
    <property type="term" value="F:heme binding"/>
    <property type="evidence" value="ECO:0007669"/>
    <property type="project" value="InterPro"/>
</dbReference>
<evidence type="ECO:0000313" key="8">
    <source>
        <dbReference type="Proteomes" id="UP000035762"/>
    </source>
</evidence>
<evidence type="ECO:0000259" key="6">
    <source>
        <dbReference type="PROSITE" id="PS51007"/>
    </source>
</evidence>
<evidence type="ECO:0000256" key="2">
    <source>
        <dbReference type="ARBA" id="ARBA00022723"/>
    </source>
</evidence>
<dbReference type="InterPro" id="IPR036909">
    <property type="entry name" value="Cyt_c-like_dom_sf"/>
</dbReference>
<organism evidence="7 8">
    <name type="scientific">Afipia felis</name>
    <name type="common">Cat scratch disease bacillus</name>
    <dbReference type="NCBI Taxonomy" id="1035"/>
    <lineage>
        <taxon>Bacteria</taxon>
        <taxon>Pseudomonadati</taxon>
        <taxon>Pseudomonadota</taxon>
        <taxon>Alphaproteobacteria</taxon>
        <taxon>Hyphomicrobiales</taxon>
        <taxon>Nitrobacteraceae</taxon>
        <taxon>Afipia</taxon>
    </lineage>
</organism>
<keyword evidence="5" id="KW-0472">Membrane</keyword>
<dbReference type="PANTHER" id="PTHR33751">
    <property type="entry name" value="CBB3-TYPE CYTOCHROME C OXIDASE SUBUNIT FIXP"/>
    <property type="match status" value="1"/>
</dbReference>
<evidence type="ECO:0000256" key="1">
    <source>
        <dbReference type="ARBA" id="ARBA00022617"/>
    </source>
</evidence>
<keyword evidence="1 4" id="KW-0349">Heme</keyword>
<evidence type="ECO:0000256" key="4">
    <source>
        <dbReference type="PROSITE-ProRule" id="PRU00433"/>
    </source>
</evidence>
<dbReference type="InterPro" id="IPR009056">
    <property type="entry name" value="Cyt_c-like_dom"/>
</dbReference>
<keyword evidence="8" id="KW-1185">Reference proteome</keyword>
<evidence type="ECO:0000256" key="5">
    <source>
        <dbReference type="SAM" id="Phobius"/>
    </source>
</evidence>
<feature type="domain" description="Cytochrome c" evidence="6">
    <location>
        <begin position="94"/>
        <end position="180"/>
    </location>
</feature>
<gene>
    <name evidence="7" type="ORF">BN961_00370</name>
</gene>
<reference evidence="7 8" key="1">
    <citation type="journal article" date="2014" name="Genome Announc.">
        <title>Genome Sequence of Afipia felis Strain 76713, Isolated in Hospital Water Using an Amoeba Co-Culture Procedure.</title>
        <authorList>
            <person name="Benamar S."/>
            <person name="La Scola B."/>
            <person name="Croce O."/>
        </authorList>
    </citation>
    <scope>NUCLEOTIDE SEQUENCE [LARGE SCALE GENOMIC DNA]</scope>
    <source>
        <strain evidence="7 8">76713</strain>
    </source>
</reference>
<feature type="transmembrane region" description="Helical" evidence="5">
    <location>
        <begin position="29"/>
        <end position="53"/>
    </location>
</feature>
<sequence>MVTDQTQHGACSKPDGATKHHWFSRRVKAAIWVLAGAGVGVGFCGALFIWAGFFDVAATSKHSWPATLLLHYAMERSVAFHAPKLDAPDLDDPILVGRGARHYASGCAPCHGAPGELASPIAQQMTPTPPGLYSAGRDYTPSQLFWIIKNGIKMTAMPAWPAQERKDEIWAMVAFVKHLPDFNTESFAKSSGWIGGADFLYEMVPVESGGAFNPVPCGRCHGADGRGRNGASPNISGLSVPRFVQVMKDYRDGAKPSGFMQPVAASLSDEQIEQAARYFASLPTTGSVP</sequence>
<dbReference type="InterPro" id="IPR050597">
    <property type="entry name" value="Cytochrome_c_Oxidase_Subunit"/>
</dbReference>
<dbReference type="GO" id="GO:0046872">
    <property type="term" value="F:metal ion binding"/>
    <property type="evidence" value="ECO:0007669"/>
    <property type="project" value="UniProtKB-KW"/>
</dbReference>
<keyword evidence="2 4" id="KW-0479">Metal-binding</keyword>
<dbReference type="STRING" id="1035.BN961_00370"/>
<feature type="domain" description="Cytochrome c" evidence="6">
    <location>
        <begin position="204"/>
        <end position="283"/>
    </location>
</feature>
<dbReference type="GO" id="GO:0009055">
    <property type="term" value="F:electron transfer activity"/>
    <property type="evidence" value="ECO:0007669"/>
    <property type="project" value="InterPro"/>
</dbReference>
<dbReference type="AlphaFoldDB" id="A0A090MMU7"/>
<keyword evidence="3 4" id="KW-0408">Iron</keyword>
<evidence type="ECO:0000256" key="3">
    <source>
        <dbReference type="ARBA" id="ARBA00023004"/>
    </source>
</evidence>
<dbReference type="EMBL" id="CCAZ020000001">
    <property type="protein sequence ID" value="CEG06989.1"/>
    <property type="molecule type" value="Genomic_DNA"/>
</dbReference>
<proteinExistence type="predicted"/>
<dbReference type="PROSITE" id="PS51007">
    <property type="entry name" value="CYTC"/>
    <property type="match status" value="2"/>
</dbReference>
<name>A0A090MMU7_AFIFE</name>
<dbReference type="PANTHER" id="PTHR33751:SF1">
    <property type="entry name" value="CBB3-TYPE CYTOCHROME C OXIDASE SUBUNIT FIXP"/>
    <property type="match status" value="1"/>
</dbReference>
<protein>
    <submittedName>
        <fullName evidence="7">Cytochrome c-554(548)</fullName>
    </submittedName>
</protein>
<dbReference type="Proteomes" id="UP000035762">
    <property type="component" value="Unassembled WGS sequence"/>
</dbReference>
<dbReference type="Pfam" id="PF13442">
    <property type="entry name" value="Cytochrome_CBB3"/>
    <property type="match status" value="1"/>
</dbReference>
<dbReference type="SUPFAM" id="SSF46626">
    <property type="entry name" value="Cytochrome c"/>
    <property type="match status" value="2"/>
</dbReference>
<comment type="caution">
    <text evidence="7">The sequence shown here is derived from an EMBL/GenBank/DDBJ whole genome shotgun (WGS) entry which is preliminary data.</text>
</comment>